<name>A0A3P7LIW6_STRVU</name>
<keyword evidence="3" id="KW-1185">Reference proteome</keyword>
<evidence type="ECO:0000259" key="1">
    <source>
        <dbReference type="Pfam" id="PF00102"/>
    </source>
</evidence>
<reference evidence="2 3" key="1">
    <citation type="submission" date="2018-11" db="EMBL/GenBank/DDBJ databases">
        <authorList>
            <consortium name="Pathogen Informatics"/>
        </authorList>
    </citation>
    <scope>NUCLEOTIDE SEQUENCE [LARGE SCALE GENOMIC DNA]</scope>
</reference>
<feature type="domain" description="Tyrosine-protein phosphatase" evidence="1">
    <location>
        <begin position="11"/>
        <end position="37"/>
    </location>
</feature>
<accession>A0A3P7LIW6</accession>
<dbReference type="OrthoDB" id="8609993at2759"/>
<protein>
    <recommendedName>
        <fullName evidence="1">Tyrosine-protein phosphatase domain-containing protein</fullName>
    </recommendedName>
</protein>
<evidence type="ECO:0000313" key="2">
    <source>
        <dbReference type="EMBL" id="VDM82525.1"/>
    </source>
</evidence>
<dbReference type="InterPro" id="IPR029021">
    <property type="entry name" value="Prot-tyrosine_phosphatase-like"/>
</dbReference>
<dbReference type="Pfam" id="PF00102">
    <property type="entry name" value="Y_phosphatase"/>
    <property type="match status" value="1"/>
</dbReference>
<sequence>MVQTPEQYLSLTVDALRRQRSRMVQTPEQYLSLYEAISLAIVEERL</sequence>
<dbReference type="GO" id="GO:0004725">
    <property type="term" value="F:protein tyrosine phosphatase activity"/>
    <property type="evidence" value="ECO:0007669"/>
    <property type="project" value="InterPro"/>
</dbReference>
<dbReference type="EMBL" id="UYYB01118102">
    <property type="protein sequence ID" value="VDM82525.1"/>
    <property type="molecule type" value="Genomic_DNA"/>
</dbReference>
<organism evidence="2 3">
    <name type="scientific">Strongylus vulgaris</name>
    <name type="common">Blood worm</name>
    <dbReference type="NCBI Taxonomy" id="40348"/>
    <lineage>
        <taxon>Eukaryota</taxon>
        <taxon>Metazoa</taxon>
        <taxon>Ecdysozoa</taxon>
        <taxon>Nematoda</taxon>
        <taxon>Chromadorea</taxon>
        <taxon>Rhabditida</taxon>
        <taxon>Rhabditina</taxon>
        <taxon>Rhabditomorpha</taxon>
        <taxon>Strongyloidea</taxon>
        <taxon>Strongylidae</taxon>
        <taxon>Strongylus</taxon>
    </lineage>
</organism>
<evidence type="ECO:0000313" key="3">
    <source>
        <dbReference type="Proteomes" id="UP000270094"/>
    </source>
</evidence>
<proteinExistence type="predicted"/>
<dbReference type="SUPFAM" id="SSF52799">
    <property type="entry name" value="(Phosphotyrosine protein) phosphatases II"/>
    <property type="match status" value="1"/>
</dbReference>
<dbReference type="InterPro" id="IPR000242">
    <property type="entry name" value="PTP_cat"/>
</dbReference>
<dbReference type="Gene3D" id="3.90.190.10">
    <property type="entry name" value="Protein tyrosine phosphatase superfamily"/>
    <property type="match status" value="1"/>
</dbReference>
<gene>
    <name evidence="2" type="ORF">SVUK_LOCUS17523</name>
</gene>
<dbReference type="Proteomes" id="UP000270094">
    <property type="component" value="Unassembled WGS sequence"/>
</dbReference>
<dbReference type="AlphaFoldDB" id="A0A3P7LIW6"/>